<dbReference type="Gene3D" id="3.40.50.300">
    <property type="entry name" value="P-loop containing nucleotide triphosphate hydrolases"/>
    <property type="match status" value="1"/>
</dbReference>
<comment type="function">
    <text evidence="1">Confers resistance to late blight (Phytophthora infestans) races carrying the avirulence gene Avr1. Resistance proteins guard the plant against pathogens that contain an appropriate avirulence protein via an indirect interaction with this avirulence protein. That triggers a defense system including the hypersensitive response, which restricts the pathogen growth.</text>
</comment>
<dbReference type="SUPFAM" id="SSF52058">
    <property type="entry name" value="L domain-like"/>
    <property type="match status" value="1"/>
</dbReference>
<evidence type="ECO:0000256" key="2">
    <source>
        <dbReference type="ARBA" id="ARBA00004496"/>
    </source>
</evidence>
<sequence>MDDVWDTKVWDEVKKFFPDDNNGSRIILTTRQSNVAMYANDESPSHQMSLLSPEASWDLLRKTVFGQKDCPSALEKIGRIIAQNCKGLPLAVVVIGGLLSKAHDNKQEDWEHIASNINSIIMRDDSDQLEKILYLSYNYLPHHLRACFLYMGIFPEDKEISVSQLIKLWVAEGFVKPVTPKSFEEVAEDYFKDLNDRSLIQVQRRSRNGRVKTCIIHDMLRELCIKEAQEEKFIQVINRHIRLSPQGRNNQRRMSIHSNGLPYLEEFDASYIRSLLYFYNNSLVESQLSSLPMRCRLLKVLDALTIHFREFPIGIVELIHLKYLGFSYIGRCKFPASISKLLNLQTLIIFGDSYLYLPRSIWEMPKLRNFLLKKGVFDHPFPTQVLGKDLVVLQNLQTLCGTINFRCTKKVFQIMPNLKKLGVSYIHDERINWSSYEFDNFIYLHQLETLKFQLISMDAPPWHINPAFPPSLKKLTLKGFQIPWERMTIVGSLPNLEVLKLKEFAFEGSLWEPKEGEFTKLKFLLIHLSTLKHWKVNQEHFPQLQHLRLSFCSYLEAIPFEIGEINTLEMLELYECSGSAVESAMLIQEEQQSMGNDGLRVRVISSYEYYHSR</sequence>
<reference evidence="14" key="2">
    <citation type="journal article" date="2024" name="Plant">
        <title>Genomic evolution and insights into agronomic trait innovations of Sesamum species.</title>
        <authorList>
            <person name="Miao H."/>
            <person name="Wang L."/>
            <person name="Qu L."/>
            <person name="Liu H."/>
            <person name="Sun Y."/>
            <person name="Le M."/>
            <person name="Wang Q."/>
            <person name="Wei S."/>
            <person name="Zheng Y."/>
            <person name="Lin W."/>
            <person name="Duan Y."/>
            <person name="Cao H."/>
            <person name="Xiong S."/>
            <person name="Wang X."/>
            <person name="Wei L."/>
            <person name="Li C."/>
            <person name="Ma Q."/>
            <person name="Ju M."/>
            <person name="Zhao R."/>
            <person name="Li G."/>
            <person name="Mu C."/>
            <person name="Tian Q."/>
            <person name="Mei H."/>
            <person name="Zhang T."/>
            <person name="Gao T."/>
            <person name="Zhang H."/>
        </authorList>
    </citation>
    <scope>NUCLEOTIDE SEQUENCE</scope>
    <source>
        <strain evidence="14">3651</strain>
    </source>
</reference>
<dbReference type="InterPro" id="IPR032675">
    <property type="entry name" value="LRR_dom_sf"/>
</dbReference>
<proteinExistence type="inferred from homology"/>
<evidence type="ECO:0000313" key="15">
    <source>
        <dbReference type="Proteomes" id="UP001293254"/>
    </source>
</evidence>
<keyword evidence="7" id="KW-0677">Repeat</keyword>
<dbReference type="Proteomes" id="UP001293254">
    <property type="component" value="Unassembled WGS sequence"/>
</dbReference>
<dbReference type="Pfam" id="PF00931">
    <property type="entry name" value="NB-ARC"/>
    <property type="match status" value="1"/>
</dbReference>
<dbReference type="Pfam" id="PF23598">
    <property type="entry name" value="LRR_14"/>
    <property type="match status" value="1"/>
</dbReference>
<keyword evidence="15" id="KW-1185">Reference proteome</keyword>
<comment type="similarity">
    <text evidence="3">Belongs to the disease resistance NB-LRR family.</text>
</comment>
<evidence type="ECO:0000256" key="8">
    <source>
        <dbReference type="ARBA" id="ARBA00022741"/>
    </source>
</evidence>
<dbReference type="SUPFAM" id="SSF52540">
    <property type="entry name" value="P-loop containing nucleoside triphosphate hydrolases"/>
    <property type="match status" value="1"/>
</dbReference>
<dbReference type="InterPro" id="IPR044974">
    <property type="entry name" value="Disease_R_plants"/>
</dbReference>
<dbReference type="InterPro" id="IPR002182">
    <property type="entry name" value="NB-ARC"/>
</dbReference>
<dbReference type="InterPro" id="IPR036388">
    <property type="entry name" value="WH-like_DNA-bd_sf"/>
</dbReference>
<keyword evidence="9" id="KW-0611">Plant defense</keyword>
<keyword evidence="5" id="KW-0433">Leucine-rich repeat</keyword>
<dbReference type="InterPro" id="IPR058922">
    <property type="entry name" value="WHD_DRP"/>
</dbReference>
<dbReference type="FunFam" id="1.10.10.10:FF:000322">
    <property type="entry name" value="Probable disease resistance protein At1g63360"/>
    <property type="match status" value="1"/>
</dbReference>
<evidence type="ECO:0000256" key="7">
    <source>
        <dbReference type="ARBA" id="ARBA00022737"/>
    </source>
</evidence>
<feature type="domain" description="Disease resistance R13L4/SHOC-2-like LRR" evidence="13">
    <location>
        <begin position="390"/>
        <end position="570"/>
    </location>
</feature>
<dbReference type="Gene3D" id="1.10.8.430">
    <property type="entry name" value="Helical domain of apoptotic protease-activating factors"/>
    <property type="match status" value="1"/>
</dbReference>
<comment type="subcellular location">
    <subcellularLocation>
        <location evidence="2">Cytoplasm</location>
    </subcellularLocation>
</comment>
<keyword evidence="10" id="KW-0067">ATP-binding</keyword>
<evidence type="ECO:0000259" key="13">
    <source>
        <dbReference type="Pfam" id="PF23598"/>
    </source>
</evidence>
<evidence type="ECO:0000259" key="11">
    <source>
        <dbReference type="Pfam" id="PF00931"/>
    </source>
</evidence>
<evidence type="ECO:0000256" key="4">
    <source>
        <dbReference type="ARBA" id="ARBA00022490"/>
    </source>
</evidence>
<dbReference type="AlphaFoldDB" id="A0AAE2CLX5"/>
<keyword evidence="6" id="KW-0381">Hypersensitive response</keyword>
<feature type="domain" description="Disease resistance protein winged helix" evidence="12">
    <location>
        <begin position="153"/>
        <end position="223"/>
    </location>
</feature>
<evidence type="ECO:0000256" key="1">
    <source>
        <dbReference type="ARBA" id="ARBA00002074"/>
    </source>
</evidence>
<dbReference type="InterPro" id="IPR042197">
    <property type="entry name" value="Apaf_helical"/>
</dbReference>
<dbReference type="EMBL" id="JACGWO010000005">
    <property type="protein sequence ID" value="KAK4426948.1"/>
    <property type="molecule type" value="Genomic_DNA"/>
</dbReference>
<protein>
    <submittedName>
        <fullName evidence="14">Late blight resistance proteinR1A-10</fullName>
    </submittedName>
</protein>
<feature type="domain" description="NB-ARC" evidence="11">
    <location>
        <begin position="1"/>
        <end position="69"/>
    </location>
</feature>
<dbReference type="GO" id="GO:0009626">
    <property type="term" value="P:plant-type hypersensitive response"/>
    <property type="evidence" value="ECO:0007669"/>
    <property type="project" value="UniProtKB-KW"/>
</dbReference>
<evidence type="ECO:0000259" key="12">
    <source>
        <dbReference type="Pfam" id="PF23559"/>
    </source>
</evidence>
<dbReference type="GO" id="GO:0043531">
    <property type="term" value="F:ADP binding"/>
    <property type="evidence" value="ECO:0007669"/>
    <property type="project" value="InterPro"/>
</dbReference>
<evidence type="ECO:0000256" key="10">
    <source>
        <dbReference type="ARBA" id="ARBA00022840"/>
    </source>
</evidence>
<evidence type="ECO:0000256" key="6">
    <source>
        <dbReference type="ARBA" id="ARBA00022667"/>
    </source>
</evidence>
<dbReference type="GO" id="GO:0005737">
    <property type="term" value="C:cytoplasm"/>
    <property type="evidence" value="ECO:0007669"/>
    <property type="project" value="UniProtKB-SubCell"/>
</dbReference>
<gene>
    <name evidence="14" type="ORF">Salat_1463600</name>
</gene>
<comment type="caution">
    <text evidence="14">The sequence shown here is derived from an EMBL/GenBank/DDBJ whole genome shotgun (WGS) entry which is preliminary data.</text>
</comment>
<dbReference type="GO" id="GO:0005524">
    <property type="term" value="F:ATP binding"/>
    <property type="evidence" value="ECO:0007669"/>
    <property type="project" value="UniProtKB-KW"/>
</dbReference>
<dbReference type="Gene3D" id="3.80.10.10">
    <property type="entry name" value="Ribonuclease Inhibitor"/>
    <property type="match status" value="1"/>
</dbReference>
<accession>A0AAE2CLX5</accession>
<evidence type="ECO:0000256" key="9">
    <source>
        <dbReference type="ARBA" id="ARBA00022821"/>
    </source>
</evidence>
<dbReference type="InterPro" id="IPR027417">
    <property type="entry name" value="P-loop_NTPase"/>
</dbReference>
<reference evidence="14" key="1">
    <citation type="submission" date="2020-06" db="EMBL/GenBank/DDBJ databases">
        <authorList>
            <person name="Li T."/>
            <person name="Hu X."/>
            <person name="Zhang T."/>
            <person name="Song X."/>
            <person name="Zhang H."/>
            <person name="Dai N."/>
            <person name="Sheng W."/>
            <person name="Hou X."/>
            <person name="Wei L."/>
        </authorList>
    </citation>
    <scope>NUCLEOTIDE SEQUENCE</scope>
    <source>
        <strain evidence="14">3651</strain>
        <tissue evidence="14">Leaf</tissue>
    </source>
</reference>
<name>A0AAE2CLX5_9LAMI</name>
<evidence type="ECO:0000313" key="14">
    <source>
        <dbReference type="EMBL" id="KAK4426948.1"/>
    </source>
</evidence>
<evidence type="ECO:0000256" key="5">
    <source>
        <dbReference type="ARBA" id="ARBA00022614"/>
    </source>
</evidence>
<dbReference type="PANTHER" id="PTHR23155">
    <property type="entry name" value="DISEASE RESISTANCE PROTEIN RP"/>
    <property type="match status" value="1"/>
</dbReference>
<dbReference type="Pfam" id="PF23559">
    <property type="entry name" value="WHD_DRP"/>
    <property type="match status" value="1"/>
</dbReference>
<evidence type="ECO:0000256" key="3">
    <source>
        <dbReference type="ARBA" id="ARBA00008894"/>
    </source>
</evidence>
<organism evidence="14 15">
    <name type="scientific">Sesamum alatum</name>
    <dbReference type="NCBI Taxonomy" id="300844"/>
    <lineage>
        <taxon>Eukaryota</taxon>
        <taxon>Viridiplantae</taxon>
        <taxon>Streptophyta</taxon>
        <taxon>Embryophyta</taxon>
        <taxon>Tracheophyta</taxon>
        <taxon>Spermatophyta</taxon>
        <taxon>Magnoliopsida</taxon>
        <taxon>eudicotyledons</taxon>
        <taxon>Gunneridae</taxon>
        <taxon>Pentapetalae</taxon>
        <taxon>asterids</taxon>
        <taxon>lamiids</taxon>
        <taxon>Lamiales</taxon>
        <taxon>Pedaliaceae</taxon>
        <taxon>Sesamum</taxon>
    </lineage>
</organism>
<dbReference type="PANTHER" id="PTHR23155:SF1152">
    <property type="entry name" value="AAA+ ATPASE DOMAIN-CONTAINING PROTEIN"/>
    <property type="match status" value="1"/>
</dbReference>
<dbReference type="Gene3D" id="1.10.10.10">
    <property type="entry name" value="Winged helix-like DNA-binding domain superfamily/Winged helix DNA-binding domain"/>
    <property type="match status" value="1"/>
</dbReference>
<keyword evidence="4" id="KW-0963">Cytoplasm</keyword>
<keyword evidence="8" id="KW-0547">Nucleotide-binding</keyword>
<dbReference type="InterPro" id="IPR055414">
    <property type="entry name" value="LRR_R13L4/SHOC2-like"/>
</dbReference>